<dbReference type="EMBL" id="JACGWL010000003">
    <property type="protein sequence ID" value="KAK4405311.1"/>
    <property type="molecule type" value="Genomic_DNA"/>
</dbReference>
<gene>
    <name evidence="2" type="ORF">Sango_0537600</name>
</gene>
<feature type="signal peptide" evidence="1">
    <location>
        <begin position="1"/>
        <end position="27"/>
    </location>
</feature>
<protein>
    <submittedName>
        <fullName evidence="2">Proline-rich protein 4</fullName>
    </submittedName>
</protein>
<organism evidence="2 3">
    <name type="scientific">Sesamum angolense</name>
    <dbReference type="NCBI Taxonomy" id="2727404"/>
    <lineage>
        <taxon>Eukaryota</taxon>
        <taxon>Viridiplantae</taxon>
        <taxon>Streptophyta</taxon>
        <taxon>Embryophyta</taxon>
        <taxon>Tracheophyta</taxon>
        <taxon>Spermatophyta</taxon>
        <taxon>Magnoliopsida</taxon>
        <taxon>eudicotyledons</taxon>
        <taxon>Gunneridae</taxon>
        <taxon>Pentapetalae</taxon>
        <taxon>asterids</taxon>
        <taxon>lamiids</taxon>
        <taxon>Lamiales</taxon>
        <taxon>Pedaliaceae</taxon>
        <taxon>Sesamum</taxon>
    </lineage>
</organism>
<dbReference type="PANTHER" id="PTHR33935:SF22">
    <property type="entry name" value="OS10G0149400 PROTEIN"/>
    <property type="match status" value="1"/>
</dbReference>
<feature type="chain" id="PRO_5042133809" evidence="1">
    <location>
        <begin position="28"/>
        <end position="396"/>
    </location>
</feature>
<evidence type="ECO:0000313" key="3">
    <source>
        <dbReference type="Proteomes" id="UP001289374"/>
    </source>
</evidence>
<dbReference type="PRINTS" id="PR01217">
    <property type="entry name" value="PRICHEXTENSN"/>
</dbReference>
<dbReference type="Pfam" id="PF01190">
    <property type="entry name" value="Pollen_Ole_e_1"/>
    <property type="match status" value="1"/>
</dbReference>
<name>A0AAE1X552_9LAMI</name>
<sequence>MRVQYSLSRRGFFLLSLLLLAVSFCSGDDKTFEVVGTGECADCKENNFKTTHAVSGLHVTIDCKLETGEIKRVGDGELDEEGKFKIPLPNEIIQDEQKLKHECYAQLHSAAAIPCPAHNGLDASKIVFKGKNTFGPTKNLQFSTALCTSKFLWPYFKYPPLPKTHPWKKKFPKVNFPPLKNFGHPWLHHPFPPLYKPKPLPPPIPIYKPPVVKPLPPPAPIYKPPIVKPLPPPIPIYKPKPKPPVVKPLPPPVPIYKPKPKPPIVKPLPPPVPIYKPKPKPKPPVVKPLPPPVPIYKPKPKPPVVKPLPPPIPIYKPKPKPPVVIKPLPPPIPIYKPPVVTKPLPPPIPLYPIPPFFHKKPCPPLPKLPPFPKIPPKYFHHPKFGFPPLPPSIPHP</sequence>
<dbReference type="AlphaFoldDB" id="A0AAE1X552"/>
<evidence type="ECO:0000313" key="2">
    <source>
        <dbReference type="EMBL" id="KAK4405311.1"/>
    </source>
</evidence>
<keyword evidence="3" id="KW-1185">Reference proteome</keyword>
<reference evidence="2" key="2">
    <citation type="journal article" date="2024" name="Plant">
        <title>Genomic evolution and insights into agronomic trait innovations of Sesamum species.</title>
        <authorList>
            <person name="Miao H."/>
            <person name="Wang L."/>
            <person name="Qu L."/>
            <person name="Liu H."/>
            <person name="Sun Y."/>
            <person name="Le M."/>
            <person name="Wang Q."/>
            <person name="Wei S."/>
            <person name="Zheng Y."/>
            <person name="Lin W."/>
            <person name="Duan Y."/>
            <person name="Cao H."/>
            <person name="Xiong S."/>
            <person name="Wang X."/>
            <person name="Wei L."/>
            <person name="Li C."/>
            <person name="Ma Q."/>
            <person name="Ju M."/>
            <person name="Zhao R."/>
            <person name="Li G."/>
            <person name="Mu C."/>
            <person name="Tian Q."/>
            <person name="Mei H."/>
            <person name="Zhang T."/>
            <person name="Gao T."/>
            <person name="Zhang H."/>
        </authorList>
    </citation>
    <scope>NUCLEOTIDE SEQUENCE</scope>
    <source>
        <strain evidence="2">K16</strain>
    </source>
</reference>
<evidence type="ECO:0000256" key="1">
    <source>
        <dbReference type="SAM" id="SignalP"/>
    </source>
</evidence>
<dbReference type="Proteomes" id="UP001289374">
    <property type="component" value="Unassembled WGS sequence"/>
</dbReference>
<keyword evidence="1" id="KW-0732">Signal</keyword>
<reference evidence="2" key="1">
    <citation type="submission" date="2020-06" db="EMBL/GenBank/DDBJ databases">
        <authorList>
            <person name="Li T."/>
            <person name="Hu X."/>
            <person name="Zhang T."/>
            <person name="Song X."/>
            <person name="Zhang H."/>
            <person name="Dai N."/>
            <person name="Sheng W."/>
            <person name="Hou X."/>
            <person name="Wei L."/>
        </authorList>
    </citation>
    <scope>NUCLEOTIDE SEQUENCE</scope>
    <source>
        <strain evidence="2">K16</strain>
        <tissue evidence="2">Leaf</tissue>
    </source>
</reference>
<comment type="caution">
    <text evidence="2">The sequence shown here is derived from an EMBL/GenBank/DDBJ whole genome shotgun (WGS) entry which is preliminary data.</text>
</comment>
<accession>A0AAE1X552</accession>
<dbReference type="PANTHER" id="PTHR33935">
    <property type="entry name" value="OS10G0148100 PROTEIN"/>
    <property type="match status" value="1"/>
</dbReference>
<proteinExistence type="predicted"/>